<gene>
    <name evidence="1" type="ORF">EW142_03620</name>
</gene>
<name>A0A4Q8QGN1_9FLAO</name>
<dbReference type="RefSeq" id="WP_130609774.1">
    <property type="nucleotide sequence ID" value="NZ_SGIU01000001.1"/>
</dbReference>
<keyword evidence="2" id="KW-1185">Reference proteome</keyword>
<dbReference type="EMBL" id="SGIU01000001">
    <property type="protein sequence ID" value="TAI48897.1"/>
    <property type="molecule type" value="Genomic_DNA"/>
</dbReference>
<reference evidence="1 2" key="1">
    <citation type="submission" date="2019-02" db="EMBL/GenBank/DDBJ databases">
        <title>Draft genome sequence of Muricauda sp. 176CP4-71.</title>
        <authorList>
            <person name="Park J.-S."/>
        </authorList>
    </citation>
    <scope>NUCLEOTIDE SEQUENCE [LARGE SCALE GENOMIC DNA]</scope>
    <source>
        <strain evidence="1 2">176CP4-71</strain>
    </source>
</reference>
<evidence type="ECO:0000313" key="2">
    <source>
        <dbReference type="Proteomes" id="UP000291981"/>
    </source>
</evidence>
<dbReference type="OrthoDB" id="1444204at2"/>
<proteinExistence type="predicted"/>
<protein>
    <submittedName>
        <fullName evidence="1">Uncharacterized protein</fullName>
    </submittedName>
</protein>
<dbReference type="AlphaFoldDB" id="A0A4Q8QGN1"/>
<evidence type="ECO:0000313" key="1">
    <source>
        <dbReference type="EMBL" id="TAI48897.1"/>
    </source>
</evidence>
<organism evidence="1 2">
    <name type="scientific">Flagellimonas allohymeniacidonis</name>
    <dbReference type="NCBI Taxonomy" id="2517819"/>
    <lineage>
        <taxon>Bacteria</taxon>
        <taxon>Pseudomonadati</taxon>
        <taxon>Bacteroidota</taxon>
        <taxon>Flavobacteriia</taxon>
        <taxon>Flavobacteriales</taxon>
        <taxon>Flavobacteriaceae</taxon>
        <taxon>Flagellimonas</taxon>
    </lineage>
</organism>
<dbReference type="Proteomes" id="UP000291981">
    <property type="component" value="Unassembled WGS sequence"/>
</dbReference>
<comment type="caution">
    <text evidence="1">The sequence shown here is derived from an EMBL/GenBank/DDBJ whole genome shotgun (WGS) entry which is preliminary data.</text>
</comment>
<accession>A0A4Q8QGN1</accession>
<sequence length="243" mass="28003">MKNLKAPIVGLVAFFALILNGLAQQDIEKRFPLKAYGFDRNGDVRSMVEMENMFLSKDEREPIEEYDKIRMDTLIIHKRLGANDFIIGRSNMPGVGLLHREILVPGEVAVFSAPIQGNTVEEVEAKYKAKEYSSLAKLEIQHMYSNSKKNEIEMAPGLDEITRDDLIKSLSWREELGETIKAIMEQDPETSRFRVRSMVEAHRNQKLVLMGYNPYKQVVYNWEKQFEGDEEVIELLTTPISFE</sequence>